<dbReference type="PROSITE" id="PS50041">
    <property type="entry name" value="C_TYPE_LECTIN_2"/>
    <property type="match status" value="1"/>
</dbReference>
<dbReference type="SMART" id="SM00034">
    <property type="entry name" value="CLECT"/>
    <property type="match status" value="1"/>
</dbReference>
<dbReference type="Ensembl" id="ENSOTST00005114000.1">
    <property type="protein sequence ID" value="ENSOTSP00005125600.1"/>
    <property type="gene ID" value="ENSOTSG00005062717.1"/>
</dbReference>
<organism evidence="3 4">
    <name type="scientific">Oncorhynchus tshawytscha</name>
    <name type="common">Chinook salmon</name>
    <name type="synonym">Salmo tshawytscha</name>
    <dbReference type="NCBI Taxonomy" id="74940"/>
    <lineage>
        <taxon>Eukaryota</taxon>
        <taxon>Metazoa</taxon>
        <taxon>Chordata</taxon>
        <taxon>Craniata</taxon>
        <taxon>Vertebrata</taxon>
        <taxon>Euteleostomi</taxon>
        <taxon>Actinopterygii</taxon>
        <taxon>Neopterygii</taxon>
        <taxon>Teleostei</taxon>
        <taxon>Protacanthopterygii</taxon>
        <taxon>Salmoniformes</taxon>
        <taxon>Salmonidae</taxon>
        <taxon>Salmoninae</taxon>
        <taxon>Oncorhynchus</taxon>
    </lineage>
</organism>
<name>A0AAZ3QB84_ONCTS</name>
<reference evidence="4" key="1">
    <citation type="journal article" date="2018" name="PLoS ONE">
        <title>Chinook salmon (Oncorhynchus tshawytscha) genome and transcriptome.</title>
        <authorList>
            <person name="Christensen K.A."/>
            <person name="Leong J.S."/>
            <person name="Sakhrani D."/>
            <person name="Biagi C.A."/>
            <person name="Minkley D.R."/>
            <person name="Withler R.E."/>
            <person name="Rondeau E.B."/>
            <person name="Koop B.F."/>
            <person name="Devlin R.H."/>
        </authorList>
    </citation>
    <scope>NUCLEOTIDE SEQUENCE [LARGE SCALE GENOMIC DNA]</scope>
</reference>
<accession>A0AAZ3QB84</accession>
<dbReference type="Gene3D" id="3.10.100.10">
    <property type="entry name" value="Mannose-Binding Protein A, subunit A"/>
    <property type="match status" value="1"/>
</dbReference>
<evidence type="ECO:0000313" key="4">
    <source>
        <dbReference type="Proteomes" id="UP000694402"/>
    </source>
</evidence>
<feature type="domain" description="C-type lectin" evidence="2">
    <location>
        <begin position="22"/>
        <end position="127"/>
    </location>
</feature>
<reference evidence="3" key="3">
    <citation type="submission" date="2025-09" db="UniProtKB">
        <authorList>
            <consortium name="Ensembl"/>
        </authorList>
    </citation>
    <scope>IDENTIFICATION</scope>
</reference>
<dbReference type="Proteomes" id="UP000694402">
    <property type="component" value="Unassembled WGS sequence"/>
</dbReference>
<dbReference type="PANTHER" id="PTHR45784:SF3">
    <property type="entry name" value="C-TYPE LECTIN DOMAIN FAMILY 4 MEMBER K-LIKE-RELATED"/>
    <property type="match status" value="1"/>
</dbReference>
<sequence>LEQGDLFQQLLCTLSSCLTHEYHYVSNPKTWTEAQRYCREKYTDLATIENMEDMNRLINTVDIGYNGSVWIGLEKGDIMVWQWSLANRDYYGEEGTGFRNNEHCVVMTEGGEWQDEDCNEKPPFICYTSIGEKASYHQRRYRTLPPISLLSLF</sequence>
<evidence type="ECO:0000259" key="2">
    <source>
        <dbReference type="PROSITE" id="PS50041"/>
    </source>
</evidence>
<dbReference type="PROSITE" id="PS00615">
    <property type="entry name" value="C_TYPE_LECTIN_1"/>
    <property type="match status" value="1"/>
</dbReference>
<keyword evidence="1" id="KW-1015">Disulfide bond</keyword>
<dbReference type="InterPro" id="IPR016186">
    <property type="entry name" value="C-type_lectin-like/link_sf"/>
</dbReference>
<dbReference type="AlphaFoldDB" id="A0AAZ3QB84"/>
<evidence type="ECO:0000256" key="1">
    <source>
        <dbReference type="ARBA" id="ARBA00023157"/>
    </source>
</evidence>
<keyword evidence="4" id="KW-1185">Reference proteome</keyword>
<reference evidence="3" key="2">
    <citation type="submission" date="2025-08" db="UniProtKB">
        <authorList>
            <consortium name="Ensembl"/>
        </authorList>
    </citation>
    <scope>IDENTIFICATION</scope>
</reference>
<dbReference type="PANTHER" id="PTHR45784">
    <property type="entry name" value="C-TYPE LECTIN DOMAIN FAMILY 20 MEMBER A-RELATED"/>
    <property type="match status" value="1"/>
</dbReference>
<dbReference type="SUPFAM" id="SSF56436">
    <property type="entry name" value="C-type lectin-like"/>
    <property type="match status" value="1"/>
</dbReference>
<dbReference type="InterPro" id="IPR001304">
    <property type="entry name" value="C-type_lectin-like"/>
</dbReference>
<dbReference type="InterPro" id="IPR018378">
    <property type="entry name" value="C-type_lectin_CS"/>
</dbReference>
<dbReference type="InterPro" id="IPR016187">
    <property type="entry name" value="CTDL_fold"/>
</dbReference>
<proteinExistence type="predicted"/>
<evidence type="ECO:0000313" key="3">
    <source>
        <dbReference type="Ensembl" id="ENSOTSP00005125600.1"/>
    </source>
</evidence>
<protein>
    <recommendedName>
        <fullName evidence="2">C-type lectin domain-containing protein</fullName>
    </recommendedName>
</protein>
<dbReference type="Pfam" id="PF00059">
    <property type="entry name" value="Lectin_C"/>
    <property type="match status" value="1"/>
</dbReference>
<dbReference type="GeneTree" id="ENSGT01100000263473"/>